<dbReference type="Proteomes" id="UP000541109">
    <property type="component" value="Unassembled WGS sequence"/>
</dbReference>
<keyword evidence="2" id="KW-1185">Reference proteome</keyword>
<evidence type="ECO:0000313" key="2">
    <source>
        <dbReference type="Proteomes" id="UP000541109"/>
    </source>
</evidence>
<dbReference type="SUPFAM" id="SSF53067">
    <property type="entry name" value="Actin-like ATPase domain"/>
    <property type="match status" value="1"/>
</dbReference>
<proteinExistence type="predicted"/>
<dbReference type="RefSeq" id="WP_182163708.1">
    <property type="nucleotide sequence ID" value="NZ_JACFXV010000043.1"/>
</dbReference>
<evidence type="ECO:0000313" key="1">
    <source>
        <dbReference type="EMBL" id="MBA5776917.1"/>
    </source>
</evidence>
<dbReference type="PANTHER" id="PTHR18964">
    <property type="entry name" value="ROK (REPRESSOR, ORF, KINASE) FAMILY"/>
    <property type="match status" value="1"/>
</dbReference>
<dbReference type="InterPro" id="IPR000600">
    <property type="entry name" value="ROK"/>
</dbReference>
<dbReference type="CDD" id="cd24066">
    <property type="entry name" value="ASKHA_NBD_ROK_EcFRK-like"/>
    <property type="match status" value="1"/>
</dbReference>
<dbReference type="PANTHER" id="PTHR18964:SF174">
    <property type="entry name" value="D-ALLOSE KINASE-RELATED"/>
    <property type="match status" value="1"/>
</dbReference>
<dbReference type="EMBL" id="JACFXV010000043">
    <property type="protein sequence ID" value="MBA5776917.1"/>
    <property type="molecule type" value="Genomic_DNA"/>
</dbReference>
<dbReference type="Pfam" id="PF00480">
    <property type="entry name" value="ROK"/>
    <property type="match status" value="1"/>
</dbReference>
<organism evidence="1 2">
    <name type="scientific">Stappia albiluteola</name>
    <dbReference type="NCBI Taxonomy" id="2758565"/>
    <lineage>
        <taxon>Bacteria</taxon>
        <taxon>Pseudomonadati</taxon>
        <taxon>Pseudomonadota</taxon>
        <taxon>Alphaproteobacteria</taxon>
        <taxon>Hyphomicrobiales</taxon>
        <taxon>Stappiaceae</taxon>
        <taxon>Stappia</taxon>
    </lineage>
</organism>
<reference evidence="1 2" key="1">
    <citation type="submission" date="2020-07" db="EMBL/GenBank/DDBJ databases">
        <title>Stappia sp., F7233, whole genome shotgun sequencing project.</title>
        <authorList>
            <person name="Jiang S."/>
            <person name="Liu Z.W."/>
            <person name="Du Z.J."/>
        </authorList>
    </citation>
    <scope>NUCLEOTIDE SEQUENCE [LARGE SCALE GENOMIC DNA]</scope>
    <source>
        <strain evidence="1 2">F7233</strain>
    </source>
</reference>
<sequence length="298" mass="32060">MRFGIDWGGTKMEIIALDAAGNEAFRRRLPTPRDDYQGCIATVVDLVESARTATGRTGTIGFGIPGSLSPVTGLVKNANSTWMNGKPLDKDLEAALGQPVRIENDANCLAVSEATDGAAAGAHLVHAIIIGTGSGTGIAIDGKAHRGANGIGGEWGGIVLPYLRQDEFPGPKSWLGHRNAIDMLCSGTGFEWDYRETTGRDIRGHEIVRRMREGEAEAKATYGRYLDRLARAMAMSANLLDPDVFVLGGGMSNIDELFSDLPKAMAPYIFSDRYEVPIRRARHGDSSGVRGAAWLWND</sequence>
<protein>
    <submittedName>
        <fullName evidence="1">ROK family protein</fullName>
    </submittedName>
</protein>
<accession>A0A839ADL4</accession>
<dbReference type="AlphaFoldDB" id="A0A839ADL4"/>
<dbReference type="GO" id="GO:0004396">
    <property type="term" value="F:hexokinase activity"/>
    <property type="evidence" value="ECO:0007669"/>
    <property type="project" value="TreeGrafter"/>
</dbReference>
<dbReference type="InterPro" id="IPR043129">
    <property type="entry name" value="ATPase_NBD"/>
</dbReference>
<name>A0A839ADL4_9HYPH</name>
<comment type="caution">
    <text evidence="1">The sequence shown here is derived from an EMBL/GenBank/DDBJ whole genome shotgun (WGS) entry which is preliminary data.</text>
</comment>
<gene>
    <name evidence="1" type="ORF">H2509_07210</name>
</gene>
<dbReference type="Gene3D" id="3.30.420.40">
    <property type="match status" value="2"/>
</dbReference>